<feature type="domain" description="Heterokaryon incompatibility" evidence="1">
    <location>
        <begin position="63"/>
        <end position="213"/>
    </location>
</feature>
<evidence type="ECO:0000259" key="1">
    <source>
        <dbReference type="Pfam" id="PF06985"/>
    </source>
</evidence>
<accession>A0A2J6PSK1</accession>
<keyword evidence="3" id="KW-1185">Reference proteome</keyword>
<proteinExistence type="predicted"/>
<dbReference type="OrthoDB" id="2958217at2759"/>
<dbReference type="EMBL" id="KZ613502">
    <property type="protein sequence ID" value="PMD17018.1"/>
    <property type="molecule type" value="Genomic_DNA"/>
</dbReference>
<dbReference type="Pfam" id="PF06985">
    <property type="entry name" value="HET"/>
    <property type="match status" value="1"/>
</dbReference>
<evidence type="ECO:0000313" key="2">
    <source>
        <dbReference type="EMBL" id="PMD17018.1"/>
    </source>
</evidence>
<evidence type="ECO:0000313" key="3">
    <source>
        <dbReference type="Proteomes" id="UP000235672"/>
    </source>
</evidence>
<dbReference type="PANTHER" id="PTHR33112:SF12">
    <property type="entry name" value="HETEROKARYON INCOMPATIBILITY DOMAIN-CONTAINING PROTEIN"/>
    <property type="match status" value="1"/>
</dbReference>
<dbReference type="STRING" id="1745343.A0A2J6PSK1"/>
<feature type="non-terminal residue" evidence="2">
    <location>
        <position position="1"/>
    </location>
</feature>
<dbReference type="AlphaFoldDB" id="A0A2J6PSK1"/>
<dbReference type="Proteomes" id="UP000235672">
    <property type="component" value="Unassembled WGS sequence"/>
</dbReference>
<name>A0A2J6PSK1_9HELO</name>
<dbReference type="PANTHER" id="PTHR33112">
    <property type="entry name" value="DOMAIN PROTEIN, PUTATIVE-RELATED"/>
    <property type="match status" value="1"/>
</dbReference>
<dbReference type="InterPro" id="IPR010730">
    <property type="entry name" value="HET"/>
</dbReference>
<feature type="non-terminal residue" evidence="2">
    <location>
        <position position="232"/>
    </location>
</feature>
<organism evidence="2 3">
    <name type="scientific">Hyaloscypha hepaticicola</name>
    <dbReference type="NCBI Taxonomy" id="2082293"/>
    <lineage>
        <taxon>Eukaryota</taxon>
        <taxon>Fungi</taxon>
        <taxon>Dikarya</taxon>
        <taxon>Ascomycota</taxon>
        <taxon>Pezizomycotina</taxon>
        <taxon>Leotiomycetes</taxon>
        <taxon>Helotiales</taxon>
        <taxon>Hyaloscyphaceae</taxon>
        <taxon>Hyaloscypha</taxon>
    </lineage>
</organism>
<reference evidence="2 3" key="1">
    <citation type="submission" date="2016-05" db="EMBL/GenBank/DDBJ databases">
        <title>A degradative enzymes factory behind the ericoid mycorrhizal symbiosis.</title>
        <authorList>
            <consortium name="DOE Joint Genome Institute"/>
            <person name="Martino E."/>
            <person name="Morin E."/>
            <person name="Grelet G."/>
            <person name="Kuo A."/>
            <person name="Kohler A."/>
            <person name="Daghino S."/>
            <person name="Barry K."/>
            <person name="Choi C."/>
            <person name="Cichocki N."/>
            <person name="Clum A."/>
            <person name="Copeland A."/>
            <person name="Hainaut M."/>
            <person name="Haridas S."/>
            <person name="Labutti K."/>
            <person name="Lindquist E."/>
            <person name="Lipzen A."/>
            <person name="Khouja H.-R."/>
            <person name="Murat C."/>
            <person name="Ohm R."/>
            <person name="Olson A."/>
            <person name="Spatafora J."/>
            <person name="Veneault-Fourrey C."/>
            <person name="Henrissat B."/>
            <person name="Grigoriev I."/>
            <person name="Martin F."/>
            <person name="Perotto S."/>
        </authorList>
    </citation>
    <scope>NUCLEOTIDE SEQUENCE [LARGE SCALE GENOMIC DNA]</scope>
    <source>
        <strain evidence="2 3">UAMH 7357</strain>
    </source>
</reference>
<protein>
    <submittedName>
        <fullName evidence="2">HET-domain-containing protein</fullName>
    </submittedName>
</protein>
<sequence length="232" mass="26094">GHIINPTQVNFQLAKTWLKNCIDNHGGACAQNPWVEDSAAATKIWVIDVIDQCIRSIANSERFIALSYVWGGYTPRPLARNLVDYLDRLSQPLSLQKSIPKLPKTIRDAIYTVKNIGERYLWVDSLCIPPDPAIKADQINNMDQVYGSALLTIIAADGINSNAGLSGVLPNSRSVYQLEQKITPDLHLAIILPIPTRRIAETTWNHRGWTFQERFLSKRLLTFTSGQIVWQC</sequence>
<gene>
    <name evidence="2" type="ORF">NA56DRAFT_536246</name>
</gene>